<gene>
    <name evidence="4" type="ORF">OC842_001315</name>
</gene>
<feature type="region of interest" description="Disordered" evidence="3">
    <location>
        <begin position="145"/>
        <end position="172"/>
    </location>
</feature>
<organism evidence="4 5">
    <name type="scientific">Tilletia horrida</name>
    <dbReference type="NCBI Taxonomy" id="155126"/>
    <lineage>
        <taxon>Eukaryota</taxon>
        <taxon>Fungi</taxon>
        <taxon>Dikarya</taxon>
        <taxon>Basidiomycota</taxon>
        <taxon>Ustilaginomycotina</taxon>
        <taxon>Exobasidiomycetes</taxon>
        <taxon>Tilletiales</taxon>
        <taxon>Tilletiaceae</taxon>
        <taxon>Tilletia</taxon>
    </lineage>
</organism>
<feature type="compositionally biased region" description="Basic and acidic residues" evidence="3">
    <location>
        <begin position="209"/>
        <end position="219"/>
    </location>
</feature>
<feature type="compositionally biased region" description="Low complexity" evidence="3">
    <location>
        <begin position="577"/>
        <end position="625"/>
    </location>
</feature>
<dbReference type="PANTHER" id="PTHR31841:SF1">
    <property type="entry name" value="PROTEIN FAM72A-RELATED"/>
    <property type="match status" value="1"/>
</dbReference>
<sequence>MPSPRLGHRPARVSADFFSRSSTADPFQRPSTSAAPSSASIDGIGRSSSSQGPPSRTHIHTSSAAEPSATWYNPSSTRARRPNNISTPPRTSSNDSPRTLTLNDQALQQSQLSSQSQSTREYLAQQDAAISREHANWLRNNQTYAAHSSSSGPADDWTQPAPLWTPDPSSYQIRDSDMERELENDAQALAASASSSSRRQPHQHSRRSHQTEREEQARREREYLAYQRTASLAAEQSYVLQQQYHQQQQVQLQQQQQQQQQQQMQLQQQQQASTSSNPPPAKAAEPRHRVYLLNCKYCGTFLSNRGQKAVLLLEPHITLYSTDSIPFNCGPLYIPPPVERTCDCITHSLGCYGCGAQVGYHIVAPCSRCTSSVANHRSSNGHRTVLHRSEISVRERRYVTGEPGVLAAPYVPQASSSSHANGAVAGVSGSPTSLADLASRHTPSPPSSTIPALPSFTGAASPAVGAAASTRSGSRTIRSASTAGWSSPANATGGNGMASGNFPHHHHQGAGRGPTDFYAGTYRQQPSTALGGGEADKGGDASMQQQQQQHFRDHHLSPPSHSSFWNGTDGAPTIRINGSNGSSSSSNTTPPNWTTPVFPPANASTPSSSSTSSAKPSPSAAAGSSGARVIKRGDVLYWSDLLPEVVSNLGERQVPLDPDVILNQPLAGRFLVFVLDFKTERSIFFFNFPNHI</sequence>
<dbReference type="Proteomes" id="UP001176521">
    <property type="component" value="Unassembled WGS sequence"/>
</dbReference>
<feature type="region of interest" description="Disordered" evidence="3">
    <location>
        <begin position="1"/>
        <end position="101"/>
    </location>
</feature>
<protein>
    <submittedName>
        <fullName evidence="4">Uncharacterized protein</fullName>
    </submittedName>
</protein>
<feature type="compositionally biased region" description="Low complexity" evidence="3">
    <location>
        <begin position="30"/>
        <end position="56"/>
    </location>
</feature>
<dbReference type="InterPro" id="IPR026768">
    <property type="entry name" value="YPEH2ZP"/>
</dbReference>
<keyword evidence="2" id="KW-0175">Coiled coil</keyword>
<feature type="coiled-coil region" evidence="2">
    <location>
        <begin position="245"/>
        <end position="272"/>
    </location>
</feature>
<feature type="compositionally biased region" description="Polar residues" evidence="3">
    <location>
        <begin position="60"/>
        <end position="101"/>
    </location>
</feature>
<dbReference type="Pfam" id="PF14976">
    <property type="entry name" value="YPEH2ZP"/>
    <property type="match status" value="1"/>
</dbReference>
<evidence type="ECO:0000313" key="5">
    <source>
        <dbReference type="Proteomes" id="UP001176521"/>
    </source>
</evidence>
<feature type="region of interest" description="Disordered" evidence="3">
    <location>
        <begin position="185"/>
        <end position="219"/>
    </location>
</feature>
<feature type="compositionally biased region" description="Basic residues" evidence="3">
    <location>
        <begin position="199"/>
        <end position="208"/>
    </location>
</feature>
<comment type="similarity">
    <text evidence="1">Belongs to the FAM72 family.</text>
</comment>
<dbReference type="EMBL" id="JAPDMQ010000045">
    <property type="protein sequence ID" value="KAK0538439.1"/>
    <property type="molecule type" value="Genomic_DNA"/>
</dbReference>
<comment type="caution">
    <text evidence="4">The sequence shown here is derived from an EMBL/GenBank/DDBJ whole genome shotgun (WGS) entry which is preliminary data.</text>
</comment>
<name>A0AAN6GI05_9BASI</name>
<evidence type="ECO:0000256" key="2">
    <source>
        <dbReference type="SAM" id="Coils"/>
    </source>
</evidence>
<reference evidence="4" key="1">
    <citation type="journal article" date="2023" name="PhytoFront">
        <title>Draft Genome Resources of Seven Strains of Tilletia horrida, Causal Agent of Kernel Smut of Rice.</title>
        <authorList>
            <person name="Khanal S."/>
            <person name="Antony Babu S."/>
            <person name="Zhou X.G."/>
        </authorList>
    </citation>
    <scope>NUCLEOTIDE SEQUENCE</scope>
    <source>
        <strain evidence="4">TX3</strain>
    </source>
</reference>
<dbReference type="PANTHER" id="PTHR31841">
    <property type="entry name" value="PROTEIN FAM72A-RELATED"/>
    <property type="match status" value="1"/>
</dbReference>
<feature type="compositionally biased region" description="Basic residues" evidence="3">
    <location>
        <begin position="1"/>
        <end position="11"/>
    </location>
</feature>
<evidence type="ECO:0000313" key="4">
    <source>
        <dbReference type="EMBL" id="KAK0538439.1"/>
    </source>
</evidence>
<feature type="compositionally biased region" description="Low complexity" evidence="3">
    <location>
        <begin position="458"/>
        <end position="469"/>
    </location>
</feature>
<feature type="region of interest" description="Disordered" evidence="3">
    <location>
        <begin position="434"/>
        <end position="625"/>
    </location>
</feature>
<keyword evidence="5" id="KW-1185">Reference proteome</keyword>
<evidence type="ECO:0000256" key="3">
    <source>
        <dbReference type="SAM" id="MobiDB-lite"/>
    </source>
</evidence>
<feature type="compositionally biased region" description="Polar residues" evidence="3">
    <location>
        <begin position="470"/>
        <end position="492"/>
    </location>
</feature>
<accession>A0AAN6GI05</accession>
<evidence type="ECO:0000256" key="1">
    <source>
        <dbReference type="ARBA" id="ARBA00006888"/>
    </source>
</evidence>
<feature type="compositionally biased region" description="Low complexity" evidence="3">
    <location>
        <begin position="186"/>
        <end position="198"/>
    </location>
</feature>
<dbReference type="GO" id="GO:0005829">
    <property type="term" value="C:cytosol"/>
    <property type="evidence" value="ECO:0007669"/>
    <property type="project" value="UniProtKB-ARBA"/>
</dbReference>
<proteinExistence type="inferred from homology"/>
<dbReference type="AlphaFoldDB" id="A0AAN6GI05"/>